<evidence type="ECO:0000256" key="1">
    <source>
        <dbReference type="ARBA" id="ARBA00001798"/>
    </source>
</evidence>
<organism evidence="11 12">
    <name type="scientific">Coniophora puteana (strain RWD-64-598)</name>
    <name type="common">Brown rot fungus</name>
    <dbReference type="NCBI Taxonomy" id="741705"/>
    <lineage>
        <taxon>Eukaryota</taxon>
        <taxon>Fungi</taxon>
        <taxon>Dikarya</taxon>
        <taxon>Basidiomycota</taxon>
        <taxon>Agaricomycotina</taxon>
        <taxon>Agaricomycetes</taxon>
        <taxon>Agaricomycetidae</taxon>
        <taxon>Boletales</taxon>
        <taxon>Coniophorineae</taxon>
        <taxon>Coniophoraceae</taxon>
        <taxon>Coniophora</taxon>
    </lineage>
</organism>
<dbReference type="SUPFAM" id="SSF57850">
    <property type="entry name" value="RING/U-box"/>
    <property type="match status" value="2"/>
</dbReference>
<dbReference type="Gene3D" id="1.20.120.1750">
    <property type="match status" value="1"/>
</dbReference>
<dbReference type="EMBL" id="JH711576">
    <property type="protein sequence ID" value="EIW82892.1"/>
    <property type="molecule type" value="Genomic_DNA"/>
</dbReference>
<dbReference type="GeneID" id="19211283"/>
<proteinExistence type="predicted"/>
<dbReference type="OMA" id="RLYCAEP"/>
<dbReference type="AlphaFoldDB" id="A0A5M3MUP3"/>
<dbReference type="RefSeq" id="XP_007766827.1">
    <property type="nucleotide sequence ID" value="XM_007768637.1"/>
</dbReference>
<keyword evidence="6" id="KW-0863">Zinc-finger</keyword>
<dbReference type="KEGG" id="cput:CONPUDRAFT_88936"/>
<feature type="domain" description="RING-type" evidence="10">
    <location>
        <begin position="185"/>
        <end position="384"/>
    </location>
</feature>
<dbReference type="Proteomes" id="UP000053558">
    <property type="component" value="Unassembled WGS sequence"/>
</dbReference>
<keyword evidence="8" id="KW-0862">Zinc</keyword>
<dbReference type="InterPro" id="IPR017907">
    <property type="entry name" value="Znf_RING_CS"/>
</dbReference>
<evidence type="ECO:0000259" key="10">
    <source>
        <dbReference type="PROSITE" id="PS51873"/>
    </source>
</evidence>
<evidence type="ECO:0000256" key="4">
    <source>
        <dbReference type="ARBA" id="ARBA00022723"/>
    </source>
</evidence>
<keyword evidence="5" id="KW-0677">Repeat</keyword>
<feature type="compositionally biased region" description="Polar residues" evidence="9">
    <location>
        <begin position="161"/>
        <end position="180"/>
    </location>
</feature>
<dbReference type="CDD" id="cd20335">
    <property type="entry name" value="BRcat_RBR"/>
    <property type="match status" value="1"/>
</dbReference>
<sequence length="467" mass="51973">MVDNYGASCSQDDIDLETELLMANLALEDIKDIEGNSKGKARFDAPATDEELARRAQADSFQSLIGLLADRQLALSIDKALETDWDSIHALCVLDQAEHDDQEAARTLESGNRLPPTTAAQQAIQESKVNTPEQRKVNQQSDGMSTANNAPSGGVKPHSYYRTNTISGASSSGSRDVPKTTPNSKAVECLICADSLKPVKAYQAPCSHHYCFPCLTDLVETASRDETLFPLRCCRERLPVESVLSRISLELQTRFRRKVVEFSIPSGFRVYCSNPRCSVFLGESGKTKPDFECQNDGCRTATCAACKSAAHPGEDCAESVATREVMALAAARGWKTCPGCSAIVELSQGCYHMTCRCGAQFCYLCTARWKTCRCEHWDENHIVADAERRVQNEHGARAAVANPVRHQERVRRRVEEIRQNHDCLFHEWTYRHGQGRCEECGHTLPIFLMRCTGCQMLVCKRCSYNRL</sequence>
<evidence type="ECO:0000256" key="7">
    <source>
        <dbReference type="ARBA" id="ARBA00022786"/>
    </source>
</evidence>
<dbReference type="SMART" id="SM00647">
    <property type="entry name" value="IBR"/>
    <property type="match status" value="2"/>
</dbReference>
<name>A0A5M3MUP3_CONPW</name>
<evidence type="ECO:0000313" key="12">
    <source>
        <dbReference type="Proteomes" id="UP000053558"/>
    </source>
</evidence>
<protein>
    <recommendedName>
        <fullName evidence="2">RBR-type E3 ubiquitin transferase</fullName>
        <ecNumber evidence="2">2.3.2.31</ecNumber>
    </recommendedName>
</protein>
<reference evidence="12" key="1">
    <citation type="journal article" date="2012" name="Science">
        <title>The Paleozoic origin of enzymatic lignin decomposition reconstructed from 31 fungal genomes.</title>
        <authorList>
            <person name="Floudas D."/>
            <person name="Binder M."/>
            <person name="Riley R."/>
            <person name="Barry K."/>
            <person name="Blanchette R.A."/>
            <person name="Henrissat B."/>
            <person name="Martinez A.T."/>
            <person name="Otillar R."/>
            <person name="Spatafora J.W."/>
            <person name="Yadav J.S."/>
            <person name="Aerts A."/>
            <person name="Benoit I."/>
            <person name="Boyd A."/>
            <person name="Carlson A."/>
            <person name="Copeland A."/>
            <person name="Coutinho P.M."/>
            <person name="de Vries R.P."/>
            <person name="Ferreira P."/>
            <person name="Findley K."/>
            <person name="Foster B."/>
            <person name="Gaskell J."/>
            <person name="Glotzer D."/>
            <person name="Gorecki P."/>
            <person name="Heitman J."/>
            <person name="Hesse C."/>
            <person name="Hori C."/>
            <person name="Igarashi K."/>
            <person name="Jurgens J.A."/>
            <person name="Kallen N."/>
            <person name="Kersten P."/>
            <person name="Kohler A."/>
            <person name="Kuees U."/>
            <person name="Kumar T.K.A."/>
            <person name="Kuo A."/>
            <person name="LaButti K."/>
            <person name="Larrondo L.F."/>
            <person name="Lindquist E."/>
            <person name="Ling A."/>
            <person name="Lombard V."/>
            <person name="Lucas S."/>
            <person name="Lundell T."/>
            <person name="Martin R."/>
            <person name="McLaughlin D.J."/>
            <person name="Morgenstern I."/>
            <person name="Morin E."/>
            <person name="Murat C."/>
            <person name="Nagy L.G."/>
            <person name="Nolan M."/>
            <person name="Ohm R.A."/>
            <person name="Patyshakuliyeva A."/>
            <person name="Rokas A."/>
            <person name="Ruiz-Duenas F.J."/>
            <person name="Sabat G."/>
            <person name="Salamov A."/>
            <person name="Samejima M."/>
            <person name="Schmutz J."/>
            <person name="Slot J.C."/>
            <person name="St John F."/>
            <person name="Stenlid J."/>
            <person name="Sun H."/>
            <person name="Sun S."/>
            <person name="Syed K."/>
            <person name="Tsang A."/>
            <person name="Wiebenga A."/>
            <person name="Young D."/>
            <person name="Pisabarro A."/>
            <person name="Eastwood D.C."/>
            <person name="Martin F."/>
            <person name="Cullen D."/>
            <person name="Grigoriev I.V."/>
            <person name="Hibbett D.S."/>
        </authorList>
    </citation>
    <scope>NUCLEOTIDE SEQUENCE [LARGE SCALE GENOMIC DNA]</scope>
    <source>
        <strain evidence="12">RWD-64-598 SS2</strain>
    </source>
</reference>
<dbReference type="Pfam" id="PF01485">
    <property type="entry name" value="IBR"/>
    <property type="match status" value="2"/>
</dbReference>
<keyword evidence="12" id="KW-1185">Reference proteome</keyword>
<dbReference type="InterPro" id="IPR044066">
    <property type="entry name" value="TRIAD_supradom"/>
</dbReference>
<gene>
    <name evidence="11" type="ORF">CONPUDRAFT_88936</name>
</gene>
<dbReference type="GO" id="GO:0061630">
    <property type="term" value="F:ubiquitin protein ligase activity"/>
    <property type="evidence" value="ECO:0007669"/>
    <property type="project" value="UniProtKB-EC"/>
</dbReference>
<dbReference type="Pfam" id="PF00097">
    <property type="entry name" value="zf-C3HC4"/>
    <property type="match status" value="1"/>
</dbReference>
<evidence type="ECO:0000256" key="2">
    <source>
        <dbReference type="ARBA" id="ARBA00012251"/>
    </source>
</evidence>
<dbReference type="PANTHER" id="PTHR11685">
    <property type="entry name" value="RBR FAMILY RING FINGER AND IBR DOMAIN-CONTAINING"/>
    <property type="match status" value="1"/>
</dbReference>
<keyword evidence="7" id="KW-0833">Ubl conjugation pathway</keyword>
<dbReference type="InterPro" id="IPR013083">
    <property type="entry name" value="Znf_RING/FYVE/PHD"/>
</dbReference>
<dbReference type="OrthoDB" id="9977870at2759"/>
<comment type="caution">
    <text evidence="11">The sequence shown here is derived from an EMBL/GenBank/DDBJ whole genome shotgun (WGS) entry which is preliminary data.</text>
</comment>
<dbReference type="EC" id="2.3.2.31" evidence="2"/>
<evidence type="ECO:0000256" key="3">
    <source>
        <dbReference type="ARBA" id="ARBA00022679"/>
    </source>
</evidence>
<dbReference type="PROSITE" id="PS00518">
    <property type="entry name" value="ZF_RING_1"/>
    <property type="match status" value="1"/>
</dbReference>
<dbReference type="InterPro" id="IPR031127">
    <property type="entry name" value="E3_UB_ligase_RBR"/>
</dbReference>
<dbReference type="GO" id="GO:0016567">
    <property type="term" value="P:protein ubiquitination"/>
    <property type="evidence" value="ECO:0007669"/>
    <property type="project" value="InterPro"/>
</dbReference>
<dbReference type="InterPro" id="IPR018957">
    <property type="entry name" value="Znf_C3HC4_RING-type"/>
</dbReference>
<feature type="region of interest" description="Disordered" evidence="9">
    <location>
        <begin position="102"/>
        <end position="180"/>
    </location>
</feature>
<evidence type="ECO:0000256" key="9">
    <source>
        <dbReference type="SAM" id="MobiDB-lite"/>
    </source>
</evidence>
<dbReference type="CDD" id="cd22584">
    <property type="entry name" value="Rcat_RBR_unk"/>
    <property type="match status" value="1"/>
</dbReference>
<evidence type="ECO:0000256" key="6">
    <source>
        <dbReference type="ARBA" id="ARBA00022771"/>
    </source>
</evidence>
<evidence type="ECO:0000256" key="5">
    <source>
        <dbReference type="ARBA" id="ARBA00022737"/>
    </source>
</evidence>
<keyword evidence="4" id="KW-0479">Metal-binding</keyword>
<dbReference type="GO" id="GO:0008270">
    <property type="term" value="F:zinc ion binding"/>
    <property type="evidence" value="ECO:0007669"/>
    <property type="project" value="UniProtKB-KW"/>
</dbReference>
<dbReference type="PROSITE" id="PS51873">
    <property type="entry name" value="TRIAD"/>
    <property type="match status" value="1"/>
</dbReference>
<dbReference type="Gene3D" id="3.30.40.10">
    <property type="entry name" value="Zinc/RING finger domain, C3HC4 (zinc finger)"/>
    <property type="match status" value="1"/>
</dbReference>
<comment type="catalytic activity">
    <reaction evidence="1">
        <text>[E2 ubiquitin-conjugating enzyme]-S-ubiquitinyl-L-cysteine + [acceptor protein]-L-lysine = [E2 ubiquitin-conjugating enzyme]-L-cysteine + [acceptor protein]-N(6)-ubiquitinyl-L-lysine.</text>
        <dbReference type="EC" id="2.3.2.31"/>
    </reaction>
</comment>
<dbReference type="InterPro" id="IPR002867">
    <property type="entry name" value="IBR_dom"/>
</dbReference>
<evidence type="ECO:0000313" key="11">
    <source>
        <dbReference type="EMBL" id="EIW82892.1"/>
    </source>
</evidence>
<accession>A0A5M3MUP3</accession>
<evidence type="ECO:0000256" key="8">
    <source>
        <dbReference type="ARBA" id="ARBA00022833"/>
    </source>
</evidence>
<keyword evidence="3" id="KW-0808">Transferase</keyword>
<feature type="compositionally biased region" description="Polar residues" evidence="9">
    <location>
        <begin position="118"/>
        <end position="151"/>
    </location>
</feature>